<gene>
    <name evidence="1" type="primary">LOC107799654</name>
</gene>
<proteinExistence type="predicted"/>
<dbReference type="RefSeq" id="XP_016478279.1">
    <property type="nucleotide sequence ID" value="XM_016622793.1"/>
</dbReference>
<reference evidence="1" key="1">
    <citation type="submission" date="2025-08" db="UniProtKB">
        <authorList>
            <consortium name="RefSeq"/>
        </authorList>
    </citation>
    <scope>IDENTIFICATION</scope>
</reference>
<evidence type="ECO:0000313" key="1">
    <source>
        <dbReference type="RefSeq" id="XP_016478279.1"/>
    </source>
</evidence>
<name>A0A1S4ANP5_TOBAC</name>
<dbReference type="PANTHER" id="PTHR33240:SF8">
    <property type="entry name" value="OS03G0439900 PROTEIN"/>
    <property type="match status" value="1"/>
</dbReference>
<protein>
    <submittedName>
        <fullName evidence="1">Uncharacterized protein</fullName>
    </submittedName>
</protein>
<dbReference type="OrthoDB" id="2919534at2759"/>
<accession>A0A1S4ANP5</accession>
<dbReference type="PANTHER" id="PTHR33240">
    <property type="entry name" value="OS08G0508500 PROTEIN"/>
    <property type="match status" value="1"/>
</dbReference>
<dbReference type="AlphaFoldDB" id="A0A1S4ANP5"/>
<sequence length="138" mass="15416">MVIEHGLSTKFHPYPYSIEVEDDDVLEIQVLAINLESSRVVAASGDFKCDNPGRDFAAQNAEGVIKTTLFEVVDGDMGYNIIMGRPWLHEMKVVPSTYNQFLKFLTPEGIKKIRGDQLAARDMNVISVSSRKGKDHTT</sequence>
<organism evidence="1">
    <name type="scientific">Nicotiana tabacum</name>
    <name type="common">Common tobacco</name>
    <dbReference type="NCBI Taxonomy" id="4097"/>
    <lineage>
        <taxon>Eukaryota</taxon>
        <taxon>Viridiplantae</taxon>
        <taxon>Streptophyta</taxon>
        <taxon>Embryophyta</taxon>
        <taxon>Tracheophyta</taxon>
        <taxon>Spermatophyta</taxon>
        <taxon>Magnoliopsida</taxon>
        <taxon>eudicotyledons</taxon>
        <taxon>Gunneridae</taxon>
        <taxon>Pentapetalae</taxon>
        <taxon>asterids</taxon>
        <taxon>lamiids</taxon>
        <taxon>Solanales</taxon>
        <taxon>Solanaceae</taxon>
        <taxon>Nicotianoideae</taxon>
        <taxon>Nicotianeae</taxon>
        <taxon>Nicotiana</taxon>
    </lineage>
</organism>
<dbReference type="PaxDb" id="4097-A0A1S4ANP5"/>
<dbReference type="KEGG" id="nta:107799654"/>